<dbReference type="EMBL" id="MEXH01000028">
    <property type="protein sequence ID" value="OGC91823.1"/>
    <property type="molecule type" value="Genomic_DNA"/>
</dbReference>
<dbReference type="Proteomes" id="UP000178176">
    <property type="component" value="Unassembled WGS sequence"/>
</dbReference>
<name>A0A1F4YF03_9BACT</name>
<protein>
    <submittedName>
        <fullName evidence="1">Uncharacterized protein</fullName>
    </submittedName>
</protein>
<gene>
    <name evidence="1" type="ORF">A2876_04655</name>
</gene>
<organism evidence="1 2">
    <name type="scientific">Candidatus Amesbacteria bacterium RIFCSPHIGHO2_01_FULL_48_32b</name>
    <dbReference type="NCBI Taxonomy" id="1797253"/>
    <lineage>
        <taxon>Bacteria</taxon>
        <taxon>Candidatus Amesiibacteriota</taxon>
    </lineage>
</organism>
<comment type="caution">
    <text evidence="1">The sequence shown here is derived from an EMBL/GenBank/DDBJ whole genome shotgun (WGS) entry which is preliminary data.</text>
</comment>
<proteinExistence type="predicted"/>
<sequence length="229" mass="26156">MTRRIALITCLILVTPVVLILGYSRLLQNLANEGGKLFDDRCNNVNPALISYKNAYLEMMKLLNNKDSKPSQQLQLQIQTKLSDYISGIKAYIPLEEAWVNKQSKFVKRWDFIYLQPEFIKNLSIYQLEMYQGYLDHAKATIALMDSVGTSKASELRAVANEAGQRKVDASKRYFTAFDQATKRSDWRKLLWKSPPVNCPEENLIIPDTSFDTIFPSPTPDIPTRSPNS</sequence>
<dbReference type="AlphaFoldDB" id="A0A1F4YF03"/>
<accession>A0A1F4YF03</accession>
<reference evidence="1 2" key="1">
    <citation type="journal article" date="2016" name="Nat. Commun.">
        <title>Thousands of microbial genomes shed light on interconnected biogeochemical processes in an aquifer system.</title>
        <authorList>
            <person name="Anantharaman K."/>
            <person name="Brown C.T."/>
            <person name="Hug L.A."/>
            <person name="Sharon I."/>
            <person name="Castelle C.J."/>
            <person name="Probst A.J."/>
            <person name="Thomas B.C."/>
            <person name="Singh A."/>
            <person name="Wilkins M.J."/>
            <person name="Karaoz U."/>
            <person name="Brodie E.L."/>
            <person name="Williams K.H."/>
            <person name="Hubbard S.S."/>
            <person name="Banfield J.F."/>
        </authorList>
    </citation>
    <scope>NUCLEOTIDE SEQUENCE [LARGE SCALE GENOMIC DNA]</scope>
</reference>
<evidence type="ECO:0000313" key="2">
    <source>
        <dbReference type="Proteomes" id="UP000178176"/>
    </source>
</evidence>
<evidence type="ECO:0000313" key="1">
    <source>
        <dbReference type="EMBL" id="OGC91823.1"/>
    </source>
</evidence>